<keyword evidence="6" id="KW-0010">Activator</keyword>
<dbReference type="AlphaFoldDB" id="A0A7S2RJS0"/>
<comment type="subunit">
    <text evidence="6">Component of the Mediator complex.</text>
</comment>
<comment type="subcellular location">
    <subcellularLocation>
        <location evidence="1 6">Nucleus</location>
    </subcellularLocation>
</comment>
<dbReference type="GO" id="GO:0016592">
    <property type="term" value="C:mediator complex"/>
    <property type="evidence" value="ECO:0007669"/>
    <property type="project" value="InterPro"/>
</dbReference>
<dbReference type="Pfam" id="PF09748">
    <property type="entry name" value="Med10"/>
    <property type="match status" value="1"/>
</dbReference>
<keyword evidence="4 6" id="KW-0804">Transcription</keyword>
<evidence type="ECO:0000256" key="6">
    <source>
        <dbReference type="RuleBase" id="RU364146"/>
    </source>
</evidence>
<evidence type="ECO:0000313" key="7">
    <source>
        <dbReference type="EMBL" id="CAD9672905.1"/>
    </source>
</evidence>
<accession>A0A7S2RJS0</accession>
<protein>
    <recommendedName>
        <fullName evidence="6">Mediator of RNA polymerase II transcription subunit 10</fullName>
    </recommendedName>
    <alternativeName>
        <fullName evidence="6">Mediator complex subunit 10</fullName>
    </alternativeName>
</protein>
<dbReference type="GO" id="GO:0006357">
    <property type="term" value="P:regulation of transcription by RNA polymerase II"/>
    <property type="evidence" value="ECO:0007669"/>
    <property type="project" value="InterPro"/>
</dbReference>
<keyword evidence="3 6" id="KW-0805">Transcription regulation</keyword>
<evidence type="ECO:0000256" key="4">
    <source>
        <dbReference type="ARBA" id="ARBA00023163"/>
    </source>
</evidence>
<organism evidence="7">
    <name type="scientific">Mucochytrium quahogii</name>
    <dbReference type="NCBI Taxonomy" id="96639"/>
    <lineage>
        <taxon>Eukaryota</taxon>
        <taxon>Sar</taxon>
        <taxon>Stramenopiles</taxon>
        <taxon>Bigyra</taxon>
        <taxon>Labyrinthulomycetes</taxon>
        <taxon>Thraustochytrida</taxon>
        <taxon>Thraustochytriidae</taxon>
        <taxon>Mucochytrium</taxon>
    </lineage>
</organism>
<proteinExistence type="inferred from homology"/>
<comment type="similarity">
    <text evidence="2 6">Belongs to the Mediator complex subunit 10 family.</text>
</comment>
<evidence type="ECO:0000256" key="2">
    <source>
        <dbReference type="ARBA" id="ARBA00005389"/>
    </source>
</evidence>
<evidence type="ECO:0000256" key="5">
    <source>
        <dbReference type="ARBA" id="ARBA00023242"/>
    </source>
</evidence>
<evidence type="ECO:0000256" key="3">
    <source>
        <dbReference type="ARBA" id="ARBA00023015"/>
    </source>
</evidence>
<gene>
    <name evidence="6" type="primary">MED10</name>
    <name evidence="7" type="ORF">QSP1433_LOCUS4116</name>
</gene>
<evidence type="ECO:0000256" key="1">
    <source>
        <dbReference type="ARBA" id="ARBA00004123"/>
    </source>
</evidence>
<comment type="function">
    <text evidence="6">Component of the Mediator complex, a coactivator involved in the regulated transcription of nearly all RNA polymerase II-dependent genes. Mediator functions as a bridge to convey information from gene-specific regulatory proteins to the basal RNA polymerase II transcription machinery. Mediator is recruited to promoters by direct interactions with regulatory proteins and serves as a scaffold for the assembly of a functional preinitiation complex with RNA polymerase II and the general transcription factors.</text>
</comment>
<dbReference type="GO" id="GO:0003712">
    <property type="term" value="F:transcription coregulator activity"/>
    <property type="evidence" value="ECO:0007669"/>
    <property type="project" value="InterPro"/>
</dbReference>
<name>A0A7S2RJS0_9STRA</name>
<dbReference type="EMBL" id="HBHK01006777">
    <property type="protein sequence ID" value="CAD9672905.1"/>
    <property type="molecule type" value="Transcribed_RNA"/>
</dbReference>
<reference evidence="7" key="1">
    <citation type="submission" date="2021-01" db="EMBL/GenBank/DDBJ databases">
        <authorList>
            <person name="Corre E."/>
            <person name="Pelletier E."/>
            <person name="Niang G."/>
            <person name="Scheremetjew M."/>
            <person name="Finn R."/>
            <person name="Kale V."/>
            <person name="Holt S."/>
            <person name="Cochrane G."/>
            <person name="Meng A."/>
            <person name="Brown T."/>
            <person name="Cohen L."/>
        </authorList>
    </citation>
    <scope>NUCLEOTIDE SEQUENCE</scope>
    <source>
        <strain evidence="7">NY070348D</strain>
    </source>
</reference>
<dbReference type="InterPro" id="IPR019145">
    <property type="entry name" value="Mediator_Med10"/>
</dbReference>
<keyword evidence="5 6" id="KW-0539">Nucleus</keyword>
<sequence>MDKRAAGKVVEEIEDVIRELEDMSTHIGAFIEHEEGSAEKTLFGHINSLVSKYEKIDGMRDTLNPGALPVDFLDHLDRLEQNHPDLYTRHKVDFCLEERERLRRITADIDVVKDTLQS</sequence>